<dbReference type="InterPro" id="IPR000152">
    <property type="entry name" value="EGF-type_Asp/Asn_hydroxyl_site"/>
</dbReference>
<keyword evidence="12" id="KW-0812">Transmembrane</keyword>
<evidence type="ECO:0000256" key="3">
    <source>
        <dbReference type="ARBA" id="ARBA00022536"/>
    </source>
</evidence>
<dbReference type="PROSITE" id="PS01187">
    <property type="entry name" value="EGF_CA"/>
    <property type="match status" value="1"/>
</dbReference>
<keyword evidence="2" id="KW-0964">Secreted</keyword>
<feature type="compositionally biased region" description="Acidic residues" evidence="11">
    <location>
        <begin position="730"/>
        <end position="739"/>
    </location>
</feature>
<keyword evidence="3 9" id="KW-0245">EGF-like domain</keyword>
<keyword evidence="12" id="KW-0472">Membrane</keyword>
<keyword evidence="14" id="KW-1185">Reference proteome</keyword>
<dbReference type="SMART" id="SM00135">
    <property type="entry name" value="LY"/>
    <property type="match status" value="8"/>
</dbReference>
<dbReference type="GO" id="GO:0030855">
    <property type="term" value="P:epithelial cell differentiation"/>
    <property type="evidence" value="ECO:0007669"/>
    <property type="project" value="UniProtKB-ARBA"/>
</dbReference>
<dbReference type="InterPro" id="IPR009030">
    <property type="entry name" value="Growth_fac_rcpt_cys_sf"/>
</dbReference>
<keyword evidence="4" id="KW-0732">Signal</keyword>
<dbReference type="GO" id="GO:0005576">
    <property type="term" value="C:extracellular region"/>
    <property type="evidence" value="ECO:0007669"/>
    <property type="project" value="UniProtKB-SubCell"/>
</dbReference>
<dbReference type="Proteomes" id="UP000504632">
    <property type="component" value="Chromosome 1"/>
</dbReference>
<dbReference type="PANTHER" id="PTHR46513:SF5">
    <property type="entry name" value="PRO-EPIDERMAL GROWTH FACTOR"/>
    <property type="match status" value="1"/>
</dbReference>
<evidence type="ECO:0000256" key="11">
    <source>
        <dbReference type="SAM" id="MobiDB-lite"/>
    </source>
</evidence>
<dbReference type="Pfam" id="PF14670">
    <property type="entry name" value="FXa_inhibition"/>
    <property type="match status" value="2"/>
</dbReference>
<dbReference type="InterPro" id="IPR050778">
    <property type="entry name" value="Cueball_EGF_LRP_Nidogen"/>
</dbReference>
<gene>
    <name evidence="15" type="primary">egf</name>
</gene>
<dbReference type="Pfam" id="PF00058">
    <property type="entry name" value="Ldl_recept_b"/>
    <property type="match status" value="4"/>
</dbReference>
<evidence type="ECO:0000256" key="12">
    <source>
        <dbReference type="SAM" id="Phobius"/>
    </source>
</evidence>
<evidence type="ECO:0000259" key="13">
    <source>
        <dbReference type="PROSITE" id="PS50026"/>
    </source>
</evidence>
<dbReference type="Pfam" id="PF12662">
    <property type="entry name" value="cEGF"/>
    <property type="match status" value="1"/>
</dbReference>
<feature type="region of interest" description="Disordered" evidence="11">
    <location>
        <begin position="730"/>
        <end position="770"/>
    </location>
</feature>
<evidence type="ECO:0000256" key="5">
    <source>
        <dbReference type="ARBA" id="ARBA00022737"/>
    </source>
</evidence>
<dbReference type="CTD" id="1950"/>
<dbReference type="AlphaFoldDB" id="A0A6J2X183"/>
<evidence type="ECO:0000313" key="14">
    <source>
        <dbReference type="Proteomes" id="UP000504632"/>
    </source>
</evidence>
<keyword evidence="7 9" id="KW-1015">Disulfide bond</keyword>
<evidence type="ECO:0000256" key="6">
    <source>
        <dbReference type="ARBA" id="ARBA00022837"/>
    </source>
</evidence>
<name>A0A6J2X183_CHACN</name>
<dbReference type="Gene3D" id="2.10.25.10">
    <property type="entry name" value="Laminin"/>
    <property type="match status" value="6"/>
</dbReference>
<evidence type="ECO:0000256" key="10">
    <source>
        <dbReference type="PROSITE-ProRule" id="PRU00461"/>
    </source>
</evidence>
<dbReference type="GO" id="GO:0007173">
    <property type="term" value="P:epidermal growth factor receptor signaling pathway"/>
    <property type="evidence" value="ECO:0007669"/>
    <property type="project" value="TreeGrafter"/>
</dbReference>
<dbReference type="InterPro" id="IPR001881">
    <property type="entry name" value="EGF-like_Ca-bd_dom"/>
</dbReference>
<dbReference type="InterPro" id="IPR026823">
    <property type="entry name" value="cEGF"/>
</dbReference>
<keyword evidence="6" id="KW-0106">Calcium</keyword>
<dbReference type="InterPro" id="IPR011042">
    <property type="entry name" value="6-blade_b-propeller_TolB-like"/>
</dbReference>
<dbReference type="GO" id="GO:0008284">
    <property type="term" value="P:positive regulation of cell population proliferation"/>
    <property type="evidence" value="ECO:0007669"/>
    <property type="project" value="TreeGrafter"/>
</dbReference>
<feature type="disulfide bond" evidence="9">
    <location>
        <begin position="918"/>
        <end position="927"/>
    </location>
</feature>
<evidence type="ECO:0000256" key="2">
    <source>
        <dbReference type="ARBA" id="ARBA00022525"/>
    </source>
</evidence>
<keyword evidence="12" id="KW-1133">Transmembrane helix</keyword>
<dbReference type="GO" id="GO:0043410">
    <property type="term" value="P:positive regulation of MAPK cascade"/>
    <property type="evidence" value="ECO:0007669"/>
    <property type="project" value="TreeGrafter"/>
</dbReference>
<feature type="repeat" description="LDL-receptor class B" evidence="10">
    <location>
        <begin position="506"/>
        <end position="548"/>
    </location>
</feature>
<evidence type="ECO:0000256" key="8">
    <source>
        <dbReference type="ARBA" id="ARBA00023180"/>
    </source>
</evidence>
<dbReference type="GeneID" id="115830196"/>
<feature type="repeat" description="LDL-receptor class B" evidence="10">
    <location>
        <begin position="70"/>
        <end position="111"/>
    </location>
</feature>
<sequence>MNLDGREQRRVVLGVGPSLLLDYHLAEERVYWAEQSTGVISRARLDGTLRQRLLSSGKGISGLAVDWVASAVFWSSLPTGTIHRMDMDGKNQRVFLRHLTQPSNMVIDPNERFLFWLSGGVTQSIQRFDVGSEKGAAVLKVPDRLKALSIDHRDKRLFWLQRSRGKLPALGSCDYNGNVINIISQSLRSQFLKMSVFLDFVYLTDPVSKSIIRLNKYTGRQAENVNSKRMLYPPVDLKVVHSLNQPVTEHILFTAPGCDPQTGKCVNVCSSHRDRGFCHCRDGFTLSKDGQYCEDVNECALWNHGCSLGCENVPGSYFCTCPYGYLLLPDTKTCSEAEPCVDKATLCEHECVRTLGEDLCLCPEGSVLQPDGHSCSGCSSADNGGCSQLCVPLTPGKWECECHPGYQLQSDGKHCTATGPAPYLLFANMVDIRQMTMDGTTSSRLIEVSKGAAMALDYDPVQSRVYFASSTLRQIERAALDGGNREVLLSTELDSPQGLALDWINRRLYWTDRGLSTISCCNLNGLNRKILIQKDVHKPRGIAVHPQAKKLFWTDAGSHPVVERSGLDGEDRLVVVSAGLVSPSGLAVDHSAERLYWCDSGQGLVESARLDGTDRRTLTENQVGHPLGVAVFEDFLWVSDWEGHVIYRLDKRTGHNSERLHADAMQPAGLVIVHPLSKPGADFCLHQNGGCAQVCERELGFAHCSCHSKFIQSADGKGCLPINASFTGNYDDDDDDESSDNLSLKNSTLNDESRPLGVPTLPSDSDQERDDGQTLFTEKMVSDQDDCYSVRCDVNAVCVLKEGSAVCQCLEGFTGNGQLCVDECALDLHSCDVHAECLNMLGQYQCKCTTGYTGSGFSCDIEDKDASSLMSTSSPSDVTSPWQHSNIVVSCPSTHDSYCMYDGVCFYFPEMESYACNCVSGYMGERCQFSDLEWWELQQAEEEKRRNMVIAVCMVLLVALLPVAACVTYCYRSRKFFQKHPNADNMSETSMTEDSTTDTTSAATPQFYVVLERGVCADGKVLHVVGCQRRIVCPSCSSETVLEANCLYFHTYPISNGCITQNSTAESAVSEETTTSPKDNHCFESGVGQANNYANKPGVHLKVTDNLIFLDDPQPPSPELI</sequence>
<dbReference type="SUPFAM" id="SSF57184">
    <property type="entry name" value="Growth factor receptor domain"/>
    <property type="match status" value="2"/>
</dbReference>
<dbReference type="InterPro" id="IPR024731">
    <property type="entry name" value="NELL2-like_EGF"/>
</dbReference>
<dbReference type="InterPro" id="IPR000742">
    <property type="entry name" value="EGF"/>
</dbReference>
<comment type="caution">
    <text evidence="9">Lacks conserved residue(s) required for the propagation of feature annotation.</text>
</comment>
<dbReference type="FunFam" id="2.120.10.30:FF:000241">
    <property type="entry name" value="Low-density lipoprotein receptor-related protein 6"/>
    <property type="match status" value="1"/>
</dbReference>
<feature type="repeat" description="LDL-receptor class B" evidence="10">
    <location>
        <begin position="549"/>
        <end position="592"/>
    </location>
</feature>
<dbReference type="InterPro" id="IPR018097">
    <property type="entry name" value="EGF_Ca-bd_CS"/>
</dbReference>
<proteinExistence type="predicted"/>
<dbReference type="FunFam" id="2.120.10.30:FF:000036">
    <property type="entry name" value="Pro-epidermal growth factor"/>
    <property type="match status" value="1"/>
</dbReference>
<dbReference type="Pfam" id="PF12947">
    <property type="entry name" value="EGF_3"/>
    <property type="match status" value="2"/>
</dbReference>
<reference evidence="15" key="1">
    <citation type="submission" date="2025-08" db="UniProtKB">
        <authorList>
            <consortium name="RefSeq"/>
        </authorList>
    </citation>
    <scope>IDENTIFICATION</scope>
</reference>
<dbReference type="PROSITE" id="PS01186">
    <property type="entry name" value="EGF_2"/>
    <property type="match status" value="2"/>
</dbReference>
<keyword evidence="8" id="KW-0325">Glycoprotein</keyword>
<comment type="subcellular location">
    <subcellularLocation>
        <location evidence="1">Secreted</location>
    </subcellularLocation>
</comment>
<dbReference type="SMART" id="SM00179">
    <property type="entry name" value="EGF_CA"/>
    <property type="match status" value="4"/>
</dbReference>
<dbReference type="PROSITE" id="PS00010">
    <property type="entry name" value="ASX_HYDROXYL"/>
    <property type="match status" value="1"/>
</dbReference>
<organism evidence="14 15">
    <name type="scientific">Chanos chanos</name>
    <name type="common">Milkfish</name>
    <name type="synonym">Mugil chanos</name>
    <dbReference type="NCBI Taxonomy" id="29144"/>
    <lineage>
        <taxon>Eukaryota</taxon>
        <taxon>Metazoa</taxon>
        <taxon>Chordata</taxon>
        <taxon>Craniata</taxon>
        <taxon>Vertebrata</taxon>
        <taxon>Euteleostomi</taxon>
        <taxon>Actinopterygii</taxon>
        <taxon>Neopterygii</taxon>
        <taxon>Teleostei</taxon>
        <taxon>Ostariophysi</taxon>
        <taxon>Gonorynchiformes</taxon>
        <taxon>Chanidae</taxon>
        <taxon>Chanos</taxon>
    </lineage>
</organism>
<evidence type="ECO:0000313" key="15">
    <source>
        <dbReference type="RefSeq" id="XP_030650137.1"/>
    </source>
</evidence>
<dbReference type="GO" id="GO:0005509">
    <property type="term" value="F:calcium ion binding"/>
    <property type="evidence" value="ECO:0007669"/>
    <property type="project" value="InterPro"/>
</dbReference>
<dbReference type="FunFam" id="2.10.25.10:FF:000010">
    <property type="entry name" value="Pro-epidermal growth factor"/>
    <property type="match status" value="1"/>
</dbReference>
<feature type="repeat" description="LDL-receptor class B" evidence="10">
    <location>
        <begin position="28"/>
        <end position="69"/>
    </location>
</feature>
<evidence type="ECO:0000256" key="1">
    <source>
        <dbReference type="ARBA" id="ARBA00004613"/>
    </source>
</evidence>
<dbReference type="FunFam" id="2.10.25.10:FF:000219">
    <property type="entry name" value="Pro-epidermal growth factor"/>
    <property type="match status" value="1"/>
</dbReference>
<dbReference type="PROSITE" id="PS51120">
    <property type="entry name" value="LDLRB"/>
    <property type="match status" value="6"/>
</dbReference>
<dbReference type="InParanoid" id="A0A6J2X183"/>
<feature type="repeat" description="LDL-receptor class B" evidence="10">
    <location>
        <begin position="593"/>
        <end position="635"/>
    </location>
</feature>
<dbReference type="OrthoDB" id="4062651at2759"/>
<feature type="compositionally biased region" description="Polar residues" evidence="11">
    <location>
        <begin position="741"/>
        <end position="750"/>
    </location>
</feature>
<feature type="domain" description="EGF-like" evidence="13">
    <location>
        <begin position="821"/>
        <end position="858"/>
    </location>
</feature>
<evidence type="ECO:0000256" key="7">
    <source>
        <dbReference type="ARBA" id="ARBA00023157"/>
    </source>
</evidence>
<dbReference type="CDD" id="cd00054">
    <property type="entry name" value="EGF_CA"/>
    <property type="match status" value="1"/>
</dbReference>
<feature type="transmembrane region" description="Helical" evidence="12">
    <location>
        <begin position="948"/>
        <end position="971"/>
    </location>
</feature>
<accession>A0A6J2X183</accession>
<dbReference type="RefSeq" id="XP_030650137.1">
    <property type="nucleotide sequence ID" value="XM_030794277.1"/>
</dbReference>
<feature type="domain" description="EGF-like" evidence="13">
    <location>
        <begin position="783"/>
        <end position="818"/>
    </location>
</feature>
<dbReference type="FunFam" id="2.10.25.10:FF:000038">
    <property type="entry name" value="Fibrillin 2"/>
    <property type="match status" value="1"/>
</dbReference>
<keyword evidence="5" id="KW-0677">Repeat</keyword>
<dbReference type="GO" id="GO:0005886">
    <property type="term" value="C:plasma membrane"/>
    <property type="evidence" value="ECO:0007669"/>
    <property type="project" value="TreeGrafter"/>
</dbReference>
<feature type="domain" description="EGF-like" evidence="13">
    <location>
        <begin position="887"/>
        <end position="928"/>
    </location>
</feature>
<dbReference type="InterPro" id="IPR000033">
    <property type="entry name" value="LDLR_classB_rpt"/>
</dbReference>
<feature type="disulfide bond" evidence="9">
    <location>
        <begin position="899"/>
        <end position="916"/>
    </location>
</feature>
<dbReference type="PROSITE" id="PS00022">
    <property type="entry name" value="EGF_1"/>
    <property type="match status" value="1"/>
</dbReference>
<dbReference type="GO" id="GO:0008083">
    <property type="term" value="F:growth factor activity"/>
    <property type="evidence" value="ECO:0007669"/>
    <property type="project" value="TreeGrafter"/>
</dbReference>
<dbReference type="SUPFAM" id="SSF63825">
    <property type="entry name" value="YWTD domain"/>
    <property type="match status" value="2"/>
</dbReference>
<dbReference type="GO" id="GO:0042813">
    <property type="term" value="F:Wnt receptor activity"/>
    <property type="evidence" value="ECO:0007669"/>
    <property type="project" value="TreeGrafter"/>
</dbReference>
<feature type="repeat" description="LDL-receptor class B" evidence="10">
    <location>
        <begin position="463"/>
        <end position="505"/>
    </location>
</feature>
<dbReference type="Gene3D" id="2.120.10.30">
    <property type="entry name" value="TolB, C-terminal domain"/>
    <property type="match status" value="2"/>
</dbReference>
<dbReference type="PROSITE" id="PS50026">
    <property type="entry name" value="EGF_3"/>
    <property type="match status" value="3"/>
</dbReference>
<dbReference type="GO" id="GO:0060070">
    <property type="term" value="P:canonical Wnt signaling pathway"/>
    <property type="evidence" value="ECO:0007669"/>
    <property type="project" value="TreeGrafter"/>
</dbReference>
<dbReference type="SMART" id="SM00181">
    <property type="entry name" value="EGF"/>
    <property type="match status" value="8"/>
</dbReference>
<protein>
    <submittedName>
        <fullName evidence="15">Pro-epidermal growth factor</fullName>
    </submittedName>
</protein>
<evidence type="ECO:0000256" key="4">
    <source>
        <dbReference type="ARBA" id="ARBA00022729"/>
    </source>
</evidence>
<dbReference type="SUPFAM" id="SSF57196">
    <property type="entry name" value="EGF/Laminin"/>
    <property type="match status" value="3"/>
</dbReference>
<dbReference type="PANTHER" id="PTHR46513">
    <property type="entry name" value="VITELLOGENIN RECEPTOR-LIKE PROTEIN-RELATED-RELATED"/>
    <property type="match status" value="1"/>
</dbReference>
<dbReference type="GO" id="GO:0017147">
    <property type="term" value="F:Wnt-protein binding"/>
    <property type="evidence" value="ECO:0007669"/>
    <property type="project" value="TreeGrafter"/>
</dbReference>
<evidence type="ECO:0000256" key="9">
    <source>
        <dbReference type="PROSITE-ProRule" id="PRU00076"/>
    </source>
</evidence>